<keyword evidence="3" id="KW-1185">Reference proteome</keyword>
<feature type="region of interest" description="Disordered" evidence="1">
    <location>
        <begin position="1"/>
        <end position="33"/>
    </location>
</feature>
<organism evidence="2 3">
    <name type="scientific">Amblyomma americanum</name>
    <name type="common">Lone star tick</name>
    <dbReference type="NCBI Taxonomy" id="6943"/>
    <lineage>
        <taxon>Eukaryota</taxon>
        <taxon>Metazoa</taxon>
        <taxon>Ecdysozoa</taxon>
        <taxon>Arthropoda</taxon>
        <taxon>Chelicerata</taxon>
        <taxon>Arachnida</taxon>
        <taxon>Acari</taxon>
        <taxon>Parasitiformes</taxon>
        <taxon>Ixodida</taxon>
        <taxon>Ixodoidea</taxon>
        <taxon>Ixodidae</taxon>
        <taxon>Amblyomminae</taxon>
        <taxon>Amblyomma</taxon>
    </lineage>
</organism>
<dbReference type="EMBL" id="JARKHS020010868">
    <property type="protein sequence ID" value="KAK8778322.1"/>
    <property type="molecule type" value="Genomic_DNA"/>
</dbReference>
<comment type="caution">
    <text evidence="2">The sequence shown here is derived from an EMBL/GenBank/DDBJ whole genome shotgun (WGS) entry which is preliminary data.</text>
</comment>
<name>A0AAQ4EUG9_AMBAM</name>
<accession>A0AAQ4EUG9</accession>
<dbReference type="Proteomes" id="UP001321473">
    <property type="component" value="Unassembled WGS sequence"/>
</dbReference>
<evidence type="ECO:0000313" key="2">
    <source>
        <dbReference type="EMBL" id="KAK8778322.1"/>
    </source>
</evidence>
<protein>
    <submittedName>
        <fullName evidence="2">Uncharacterized protein</fullName>
    </submittedName>
</protein>
<evidence type="ECO:0000313" key="3">
    <source>
        <dbReference type="Proteomes" id="UP001321473"/>
    </source>
</evidence>
<gene>
    <name evidence="2" type="ORF">V5799_020337</name>
</gene>
<reference evidence="2 3" key="1">
    <citation type="journal article" date="2023" name="Arcadia Sci">
        <title>De novo assembly of a long-read Amblyomma americanum tick genome.</title>
        <authorList>
            <person name="Chou S."/>
            <person name="Poskanzer K.E."/>
            <person name="Rollins M."/>
            <person name="Thuy-Boun P.S."/>
        </authorList>
    </citation>
    <scope>NUCLEOTIDE SEQUENCE [LARGE SCALE GENOMIC DNA]</scope>
    <source>
        <strain evidence="2">F_SG_1</strain>
        <tissue evidence="2">Salivary glands</tissue>
    </source>
</reference>
<evidence type="ECO:0000256" key="1">
    <source>
        <dbReference type="SAM" id="MobiDB-lite"/>
    </source>
</evidence>
<dbReference type="AlphaFoldDB" id="A0AAQ4EUG9"/>
<sequence length="69" mass="7531">MIPRSGLHAHGAVGTEHQHRQLGPQPPPPARCPGKVGLYQTFAPFDLGHAVHSVYTTRENNEQSPIILD</sequence>
<proteinExistence type="predicted"/>